<evidence type="ECO:0000313" key="1">
    <source>
        <dbReference type="EMBL" id="PWN43104.1"/>
    </source>
</evidence>
<organism evidence="1 2">
    <name type="scientific">Ceraceosorus guamensis</name>
    <dbReference type="NCBI Taxonomy" id="1522189"/>
    <lineage>
        <taxon>Eukaryota</taxon>
        <taxon>Fungi</taxon>
        <taxon>Dikarya</taxon>
        <taxon>Basidiomycota</taxon>
        <taxon>Ustilaginomycotina</taxon>
        <taxon>Exobasidiomycetes</taxon>
        <taxon>Ceraceosorales</taxon>
        <taxon>Ceraceosoraceae</taxon>
        <taxon>Ceraceosorus</taxon>
    </lineage>
</organism>
<gene>
    <name evidence="1" type="ORF">IE81DRAFT_104555</name>
</gene>
<accession>A0A316W0S4</accession>
<protein>
    <submittedName>
        <fullName evidence="1">Uncharacterized protein</fullName>
    </submittedName>
</protein>
<name>A0A316W0S4_9BASI</name>
<dbReference type="Proteomes" id="UP000245783">
    <property type="component" value="Unassembled WGS sequence"/>
</dbReference>
<dbReference type="EMBL" id="KZ819373">
    <property type="protein sequence ID" value="PWN43104.1"/>
    <property type="molecule type" value="Genomic_DNA"/>
</dbReference>
<dbReference type="GeneID" id="37031901"/>
<dbReference type="InParanoid" id="A0A316W0S4"/>
<dbReference type="RefSeq" id="XP_025370264.1">
    <property type="nucleotide sequence ID" value="XM_025510031.1"/>
</dbReference>
<proteinExistence type="predicted"/>
<reference evidence="1 2" key="1">
    <citation type="journal article" date="2018" name="Mol. Biol. Evol.">
        <title>Broad Genomic Sampling Reveals a Smut Pathogenic Ancestry of the Fungal Clade Ustilaginomycotina.</title>
        <authorList>
            <person name="Kijpornyongpan T."/>
            <person name="Mondo S.J."/>
            <person name="Barry K."/>
            <person name="Sandor L."/>
            <person name="Lee J."/>
            <person name="Lipzen A."/>
            <person name="Pangilinan J."/>
            <person name="LaButti K."/>
            <person name="Hainaut M."/>
            <person name="Henrissat B."/>
            <person name="Grigoriev I.V."/>
            <person name="Spatafora J.W."/>
            <person name="Aime M.C."/>
        </authorList>
    </citation>
    <scope>NUCLEOTIDE SEQUENCE [LARGE SCALE GENOMIC DNA]</scope>
    <source>
        <strain evidence="1 2">MCA 4658</strain>
    </source>
</reference>
<dbReference type="AlphaFoldDB" id="A0A316W0S4"/>
<sequence>MRSTARRRLCMLCLPDFDYHRAIRSHCVLPIRDCFLKRTTQDCTDARWRLIPGQSFCFGRSCYIIQLAGSTTTAMHDAATMAPATSMMHRPSSSHSPFICAWAPPDAADGIAGRARERCCWQDRESAYAHIYTSANAVPNLSHLKHEAAARPRHTYACTVYQQR</sequence>
<evidence type="ECO:0000313" key="2">
    <source>
        <dbReference type="Proteomes" id="UP000245783"/>
    </source>
</evidence>
<keyword evidence="2" id="KW-1185">Reference proteome</keyword>